<keyword evidence="9" id="KW-0408">Iron</keyword>
<dbReference type="GO" id="GO:0051536">
    <property type="term" value="F:iron-sulfur cluster binding"/>
    <property type="evidence" value="ECO:0007669"/>
    <property type="project" value="UniProtKB-KW"/>
</dbReference>
<keyword evidence="10" id="KW-0411">Iron-sulfur</keyword>
<dbReference type="Proteomes" id="UP000241762">
    <property type="component" value="Chromosome"/>
</dbReference>
<dbReference type="Gene3D" id="3.40.640.10">
    <property type="entry name" value="Type I PLP-dependent aspartate aminotransferase-like (Major domain)"/>
    <property type="match status" value="1"/>
</dbReference>
<keyword evidence="8" id="KW-0663">Pyridoxal phosphate</keyword>
<dbReference type="GO" id="GO:0031071">
    <property type="term" value="F:cysteine desulfurase activity"/>
    <property type="evidence" value="ECO:0007669"/>
    <property type="project" value="UniProtKB-EC"/>
</dbReference>
<evidence type="ECO:0000256" key="4">
    <source>
        <dbReference type="ARBA" id="ARBA00012239"/>
    </source>
</evidence>
<keyword evidence="15" id="KW-1185">Reference proteome</keyword>
<dbReference type="EC" id="2.8.1.7" evidence="4"/>
<evidence type="ECO:0000256" key="6">
    <source>
        <dbReference type="ARBA" id="ARBA00022679"/>
    </source>
</evidence>
<dbReference type="PANTHER" id="PTHR11601:SF34">
    <property type="entry name" value="CYSTEINE DESULFURASE"/>
    <property type="match status" value="1"/>
</dbReference>
<dbReference type="PIRSF" id="PIRSF005572">
    <property type="entry name" value="NifS"/>
    <property type="match status" value="1"/>
</dbReference>
<comment type="cofactor">
    <cofactor evidence="1 12">
        <name>pyridoxal 5'-phosphate</name>
        <dbReference type="ChEBI" id="CHEBI:597326"/>
    </cofactor>
</comment>
<dbReference type="InterPro" id="IPR016454">
    <property type="entry name" value="Cysteine_dSase"/>
</dbReference>
<comment type="similarity">
    <text evidence="3">Belongs to the class-V pyridoxal-phosphate-dependent aminotransferase family. NifS/IscS subfamily.</text>
</comment>
<evidence type="ECO:0000256" key="11">
    <source>
        <dbReference type="ARBA" id="ARBA00050776"/>
    </source>
</evidence>
<dbReference type="Pfam" id="PF00266">
    <property type="entry name" value="Aminotran_5"/>
    <property type="match status" value="1"/>
</dbReference>
<evidence type="ECO:0000256" key="10">
    <source>
        <dbReference type="ARBA" id="ARBA00023014"/>
    </source>
</evidence>
<name>A0A2P1P845_9RICK</name>
<comment type="function">
    <text evidence="2">Catalyzes the removal of elemental sulfur atoms from cysteine to produce alanine. Seems to participate in the biosynthesis of the nitrogenase metalloclusters by providing the inorganic sulfur required for the Fe-S core formation.</text>
</comment>
<proteinExistence type="inferred from homology"/>
<evidence type="ECO:0000313" key="15">
    <source>
        <dbReference type="Proteomes" id="UP000241762"/>
    </source>
</evidence>
<feature type="domain" description="Aminotransferase class V" evidence="13">
    <location>
        <begin position="2"/>
        <end position="354"/>
    </location>
</feature>
<reference evidence="14 15" key="1">
    <citation type="submission" date="2018-03" db="EMBL/GenBank/DDBJ databases">
        <title>A gene transfer event suggests a long-term partnership between eustigmatophyte algae and a novel lineage of endosymbiotic bacteria.</title>
        <authorList>
            <person name="Yurchenko T."/>
            <person name="Sevcikova T."/>
            <person name="Pribyl P."/>
            <person name="El Karkouri K."/>
            <person name="Klimes V."/>
            <person name="Amaral R."/>
            <person name="Zbrankova V."/>
            <person name="Kim E."/>
            <person name="Raoult D."/>
            <person name="Santos L.M.A."/>
            <person name="Elias M."/>
        </authorList>
    </citation>
    <scope>NUCLEOTIDE SEQUENCE [LARGE SCALE GENOMIC DNA]</scope>
    <source>
        <strain evidence="14">CCALA 838</strain>
    </source>
</reference>
<dbReference type="InterPro" id="IPR015424">
    <property type="entry name" value="PyrdxlP-dep_Trfase"/>
</dbReference>
<gene>
    <name evidence="14" type="ORF">phytr_5010</name>
</gene>
<dbReference type="RefSeq" id="WP_106874310.1">
    <property type="nucleotide sequence ID" value="NZ_CP027845.1"/>
</dbReference>
<evidence type="ECO:0000256" key="9">
    <source>
        <dbReference type="ARBA" id="ARBA00023004"/>
    </source>
</evidence>
<sequence length="372" mass="41283">MIYLDHNSTTFLNQKVLEALKPYADSLPLNPSSVHQYGREARALFEEARFGVINSLNASNYNLVFTSSGTEGNNLVLKNFYQDQIIISAIEHLSVYEHIKYNDNISLIPINDQGLVDLEALEQALKNRKNSRALVSIIYANNETGVIQNLTEIIKIVRDYEALIHSDFSQAVGKMHVNLNNYDLDFVTISGHKFGSMVGIGGLFYKKSHHLIPDMIGGGQEKGMRSGTQNVLGALSMAIALEDAILDLKEEYIQDLRDTLEQKILDFDPEVQIASNKALRLPNTSMIIMPGCQSQKQIVYFDLNGFAVSAGSACSSGKITSSRVLEAMNYGVDSACGIRVSLAKTNTMDEIENFAHSWNKLYKRQITSTGTQ</sequence>
<dbReference type="InterPro" id="IPR000192">
    <property type="entry name" value="Aminotrans_V_dom"/>
</dbReference>
<dbReference type="PANTHER" id="PTHR11601">
    <property type="entry name" value="CYSTEINE DESULFURYLASE FAMILY MEMBER"/>
    <property type="match status" value="1"/>
</dbReference>
<keyword evidence="7" id="KW-0479">Metal-binding</keyword>
<evidence type="ECO:0000259" key="13">
    <source>
        <dbReference type="Pfam" id="PF00266"/>
    </source>
</evidence>
<evidence type="ECO:0000256" key="12">
    <source>
        <dbReference type="RuleBase" id="RU004504"/>
    </source>
</evidence>
<accession>A0A2P1P845</accession>
<evidence type="ECO:0000313" key="14">
    <source>
        <dbReference type="EMBL" id="AVP87448.1"/>
    </source>
</evidence>
<dbReference type="KEGG" id="ptc:phytr_5010"/>
<evidence type="ECO:0000256" key="5">
    <source>
        <dbReference type="ARBA" id="ARBA00013558"/>
    </source>
</evidence>
<evidence type="ECO:0000256" key="8">
    <source>
        <dbReference type="ARBA" id="ARBA00022898"/>
    </source>
</evidence>
<dbReference type="AlphaFoldDB" id="A0A2P1P845"/>
<protein>
    <recommendedName>
        <fullName evidence="5">Cysteine desulfurase</fullName>
        <ecNumber evidence="4">2.8.1.7</ecNumber>
    </recommendedName>
</protein>
<organism evidence="14 15">
    <name type="scientific">Candidatus Phycorickettsia trachydisci</name>
    <dbReference type="NCBI Taxonomy" id="2115978"/>
    <lineage>
        <taxon>Bacteria</taxon>
        <taxon>Pseudomonadati</taxon>
        <taxon>Pseudomonadota</taxon>
        <taxon>Alphaproteobacteria</taxon>
        <taxon>Rickettsiales</taxon>
        <taxon>Rickettsiaceae</taxon>
        <taxon>Candidatus Phycorickettsia</taxon>
    </lineage>
</organism>
<dbReference type="InterPro" id="IPR020578">
    <property type="entry name" value="Aminotrans_V_PyrdxlP_BS"/>
</dbReference>
<evidence type="ECO:0000256" key="2">
    <source>
        <dbReference type="ARBA" id="ARBA00003120"/>
    </source>
</evidence>
<dbReference type="EMBL" id="CP027845">
    <property type="protein sequence ID" value="AVP87448.1"/>
    <property type="molecule type" value="Genomic_DNA"/>
</dbReference>
<dbReference type="InterPro" id="IPR015422">
    <property type="entry name" value="PyrdxlP-dep_Trfase_small"/>
</dbReference>
<comment type="catalytic activity">
    <reaction evidence="11">
        <text>(sulfur carrier)-H + L-cysteine = (sulfur carrier)-SH + L-alanine</text>
        <dbReference type="Rhea" id="RHEA:43892"/>
        <dbReference type="Rhea" id="RHEA-COMP:14737"/>
        <dbReference type="Rhea" id="RHEA-COMP:14739"/>
        <dbReference type="ChEBI" id="CHEBI:29917"/>
        <dbReference type="ChEBI" id="CHEBI:35235"/>
        <dbReference type="ChEBI" id="CHEBI:57972"/>
        <dbReference type="ChEBI" id="CHEBI:64428"/>
        <dbReference type="EC" id="2.8.1.7"/>
    </reaction>
</comment>
<evidence type="ECO:0000256" key="3">
    <source>
        <dbReference type="ARBA" id="ARBA00006490"/>
    </source>
</evidence>
<dbReference type="InterPro" id="IPR015421">
    <property type="entry name" value="PyrdxlP-dep_Trfase_major"/>
</dbReference>
<keyword evidence="6" id="KW-0808">Transferase</keyword>
<evidence type="ECO:0000256" key="1">
    <source>
        <dbReference type="ARBA" id="ARBA00001933"/>
    </source>
</evidence>
<dbReference type="OrthoDB" id="9808002at2"/>
<dbReference type="GO" id="GO:0046872">
    <property type="term" value="F:metal ion binding"/>
    <property type="evidence" value="ECO:0007669"/>
    <property type="project" value="UniProtKB-KW"/>
</dbReference>
<dbReference type="PROSITE" id="PS00595">
    <property type="entry name" value="AA_TRANSFER_CLASS_5"/>
    <property type="match status" value="1"/>
</dbReference>
<dbReference type="Gene3D" id="3.90.1150.10">
    <property type="entry name" value="Aspartate Aminotransferase, domain 1"/>
    <property type="match status" value="1"/>
</dbReference>
<evidence type="ECO:0000256" key="7">
    <source>
        <dbReference type="ARBA" id="ARBA00022723"/>
    </source>
</evidence>
<dbReference type="SUPFAM" id="SSF53383">
    <property type="entry name" value="PLP-dependent transferases"/>
    <property type="match status" value="1"/>
</dbReference>